<evidence type="ECO:0000256" key="2">
    <source>
        <dbReference type="SAM" id="Phobius"/>
    </source>
</evidence>
<feature type="region of interest" description="Disordered" evidence="1">
    <location>
        <begin position="271"/>
        <end position="316"/>
    </location>
</feature>
<protein>
    <recommendedName>
        <fullName evidence="5">Histidine kinase</fullName>
    </recommendedName>
</protein>
<evidence type="ECO:0000313" key="3">
    <source>
        <dbReference type="EMBL" id="MET3692803.1"/>
    </source>
</evidence>
<dbReference type="EMBL" id="JBEPMM010000005">
    <property type="protein sequence ID" value="MET3692803.1"/>
    <property type="molecule type" value="Genomic_DNA"/>
</dbReference>
<feature type="transmembrane region" description="Helical" evidence="2">
    <location>
        <begin position="239"/>
        <end position="259"/>
    </location>
</feature>
<feature type="compositionally biased region" description="Low complexity" evidence="1">
    <location>
        <begin position="202"/>
        <end position="211"/>
    </location>
</feature>
<accession>A0ABV2L4P6</accession>
<reference evidence="3 4" key="1">
    <citation type="submission" date="2024-06" db="EMBL/GenBank/DDBJ databases">
        <title>Genomic Encyclopedia of Type Strains, Phase IV (KMG-IV): sequencing the most valuable type-strain genomes for metagenomic binning, comparative biology and taxonomic classification.</title>
        <authorList>
            <person name="Goeker M."/>
        </authorList>
    </citation>
    <scope>NUCLEOTIDE SEQUENCE [LARGE SCALE GENOMIC DNA]</scope>
    <source>
        <strain evidence="3 4">DSM 21331</strain>
    </source>
</reference>
<feature type="compositionally biased region" description="Basic and acidic residues" evidence="1">
    <location>
        <begin position="281"/>
        <end position="290"/>
    </location>
</feature>
<proteinExistence type="predicted"/>
<keyword evidence="2" id="KW-0812">Transmembrane</keyword>
<dbReference type="RefSeq" id="WP_238282427.1">
    <property type="nucleotide sequence ID" value="NZ_BPQL01000172.1"/>
</dbReference>
<sequence>MADYYPLLARALDAMPDRSPALRQAVYERARGALLGQLRSLDPPLSEDDIDLERNALEAAILRLEQDHAAPPPAPEPSPFVPSPANDVADRPAPPPDIPEAAPEPSPPEPRSSTADLPEPSPPEPSAEPANLPKADFSKAEFSKADLPGEPLPPVAPVPPVVPEPSSDLAAEPAVRIQPRKGKAPPFVAVSAEEAGTPPAEPVAESAEPSVQDGNGQRQRPRIDVVAPREGRTRLLRNLFVGSILVVVIGLIAVAAFLLRDKPADLQPVATEMQDGGQDGTDSKFADRVGGDAAPAERSAQTRRSVPIPAAPTASEPDLTVAQRGVLYEENTAAGANAAPNATQGRVLWRLDTVPGEQGQPLETVVRATADFPDAGLTLAMTLRRNLDATLPASHTIELVFTPSGPNAARHGVQDIGLLQGKDEEGARGSPVSGLPVRVRENLFLIGLSSLPSDVERNTDILLRKNWFDVTLKFSAGQRGIVAFEKGSAGTQVLQKAFDQWR</sequence>
<organism evidence="3 4">
    <name type="scientific">Methylobacterium goesingense</name>
    <dbReference type="NCBI Taxonomy" id="243690"/>
    <lineage>
        <taxon>Bacteria</taxon>
        <taxon>Pseudomonadati</taxon>
        <taxon>Pseudomonadota</taxon>
        <taxon>Alphaproteobacteria</taxon>
        <taxon>Hyphomicrobiales</taxon>
        <taxon>Methylobacteriaceae</taxon>
        <taxon>Methylobacterium</taxon>
    </lineage>
</organism>
<keyword evidence="2" id="KW-1133">Transmembrane helix</keyword>
<evidence type="ECO:0008006" key="5">
    <source>
        <dbReference type="Google" id="ProtNLM"/>
    </source>
</evidence>
<name>A0ABV2L4P6_9HYPH</name>
<feature type="region of interest" description="Disordered" evidence="1">
    <location>
        <begin position="193"/>
        <end position="220"/>
    </location>
</feature>
<gene>
    <name evidence="3" type="ORF">ABID43_002343</name>
</gene>
<comment type="caution">
    <text evidence="3">The sequence shown here is derived from an EMBL/GenBank/DDBJ whole genome shotgun (WGS) entry which is preliminary data.</text>
</comment>
<feature type="compositionally biased region" description="Pro residues" evidence="1">
    <location>
        <begin position="70"/>
        <end position="82"/>
    </location>
</feature>
<feature type="region of interest" description="Disordered" evidence="1">
    <location>
        <begin position="63"/>
        <end position="170"/>
    </location>
</feature>
<evidence type="ECO:0000256" key="1">
    <source>
        <dbReference type="SAM" id="MobiDB-lite"/>
    </source>
</evidence>
<keyword evidence="2" id="KW-0472">Membrane</keyword>
<feature type="compositionally biased region" description="Pro residues" evidence="1">
    <location>
        <begin position="150"/>
        <end position="163"/>
    </location>
</feature>
<keyword evidence="4" id="KW-1185">Reference proteome</keyword>
<evidence type="ECO:0000313" key="4">
    <source>
        <dbReference type="Proteomes" id="UP001549145"/>
    </source>
</evidence>
<feature type="compositionally biased region" description="Pro residues" evidence="1">
    <location>
        <begin position="92"/>
        <end position="110"/>
    </location>
</feature>
<dbReference type="Proteomes" id="UP001549145">
    <property type="component" value="Unassembled WGS sequence"/>
</dbReference>